<accession>A0ABY4A1Y8</accession>
<organism evidence="2 3">
    <name type="scientific">Massilia violaceinigra</name>
    <dbReference type="NCBI Taxonomy" id="2045208"/>
    <lineage>
        <taxon>Bacteria</taxon>
        <taxon>Pseudomonadati</taxon>
        <taxon>Pseudomonadota</taxon>
        <taxon>Betaproteobacteria</taxon>
        <taxon>Burkholderiales</taxon>
        <taxon>Oxalobacteraceae</taxon>
        <taxon>Telluria group</taxon>
        <taxon>Massilia</taxon>
    </lineage>
</organism>
<protein>
    <submittedName>
        <fullName evidence="2">Uncharacterized protein</fullName>
    </submittedName>
</protein>
<dbReference type="RefSeq" id="WP_243489888.1">
    <property type="nucleotide sequence ID" value="NZ_CP063361.1"/>
</dbReference>
<keyword evidence="3" id="KW-1185">Reference proteome</keyword>
<gene>
    <name evidence="2" type="ORF">INH39_25370</name>
</gene>
<evidence type="ECO:0000256" key="1">
    <source>
        <dbReference type="SAM" id="MobiDB-lite"/>
    </source>
</evidence>
<name>A0ABY4A1Y8_9BURK</name>
<feature type="compositionally biased region" description="Acidic residues" evidence="1">
    <location>
        <begin position="34"/>
        <end position="43"/>
    </location>
</feature>
<feature type="region of interest" description="Disordered" evidence="1">
    <location>
        <begin position="1"/>
        <end position="60"/>
    </location>
</feature>
<sequence>MSNGSVRRPDEIPDDAWERIFEAPIDPETPVLVDPDEDDDEVEIPGAPLEPWANNERNGK</sequence>
<evidence type="ECO:0000313" key="2">
    <source>
        <dbReference type="EMBL" id="UOD28741.1"/>
    </source>
</evidence>
<reference evidence="2 3" key="1">
    <citation type="submission" date="2020-10" db="EMBL/GenBank/DDBJ databases">
        <title>Genome analysis of Massilia species.</title>
        <authorList>
            <person name="Jung D.-H."/>
        </authorList>
    </citation>
    <scope>NUCLEOTIDE SEQUENCE [LARGE SCALE GENOMIC DNA]</scope>
    <source>
        <strain evidence="3">sipir</strain>
    </source>
</reference>
<proteinExistence type="predicted"/>
<evidence type="ECO:0000313" key="3">
    <source>
        <dbReference type="Proteomes" id="UP000831532"/>
    </source>
</evidence>
<feature type="compositionally biased region" description="Basic and acidic residues" evidence="1">
    <location>
        <begin position="7"/>
        <end position="21"/>
    </location>
</feature>
<dbReference type="Proteomes" id="UP000831532">
    <property type="component" value="Chromosome"/>
</dbReference>
<dbReference type="EMBL" id="CP063361">
    <property type="protein sequence ID" value="UOD28741.1"/>
    <property type="molecule type" value="Genomic_DNA"/>
</dbReference>